<evidence type="ECO:0000313" key="2">
    <source>
        <dbReference type="Proteomes" id="UP001164250"/>
    </source>
</evidence>
<gene>
    <name evidence="1" type="ORF">Patl1_23931</name>
</gene>
<sequence length="139" mass="16164">MYPPWAYAVSQAIIEIPYVLPRQLYLRCNTELHGSWLAAIVTTASSCMFNLFSGFFVLKPHVPKWWPWFYYLMPTSWTINGMLTSQHGDVQKEVLVFGKNKRVSAFLEDYFRFHHDRLAVTAIVFAVFPIAFASLFAYL</sequence>
<dbReference type="EMBL" id="CM047909">
    <property type="protein sequence ID" value="KAJ0079800.1"/>
    <property type="molecule type" value="Genomic_DNA"/>
</dbReference>
<dbReference type="Proteomes" id="UP001164250">
    <property type="component" value="Chromosome 13"/>
</dbReference>
<evidence type="ECO:0000313" key="1">
    <source>
        <dbReference type="EMBL" id="KAJ0079800.1"/>
    </source>
</evidence>
<accession>A0ACC1A0I8</accession>
<comment type="caution">
    <text evidence="1">The sequence shown here is derived from an EMBL/GenBank/DDBJ whole genome shotgun (WGS) entry which is preliminary data.</text>
</comment>
<keyword evidence="2" id="KW-1185">Reference proteome</keyword>
<reference evidence="2" key="1">
    <citation type="journal article" date="2023" name="G3 (Bethesda)">
        <title>Genome assembly and association tests identify interacting loci associated with vigor, precocity, and sex in interspecific pistachio rootstocks.</title>
        <authorList>
            <person name="Palmer W."/>
            <person name="Jacygrad E."/>
            <person name="Sagayaradj S."/>
            <person name="Cavanaugh K."/>
            <person name="Han R."/>
            <person name="Bertier L."/>
            <person name="Beede B."/>
            <person name="Kafkas S."/>
            <person name="Golino D."/>
            <person name="Preece J."/>
            <person name="Michelmore R."/>
        </authorList>
    </citation>
    <scope>NUCLEOTIDE SEQUENCE [LARGE SCALE GENOMIC DNA]</scope>
</reference>
<name>A0ACC1A0I8_9ROSI</name>
<proteinExistence type="predicted"/>
<organism evidence="1 2">
    <name type="scientific">Pistacia atlantica</name>
    <dbReference type="NCBI Taxonomy" id="434234"/>
    <lineage>
        <taxon>Eukaryota</taxon>
        <taxon>Viridiplantae</taxon>
        <taxon>Streptophyta</taxon>
        <taxon>Embryophyta</taxon>
        <taxon>Tracheophyta</taxon>
        <taxon>Spermatophyta</taxon>
        <taxon>Magnoliopsida</taxon>
        <taxon>eudicotyledons</taxon>
        <taxon>Gunneridae</taxon>
        <taxon>Pentapetalae</taxon>
        <taxon>rosids</taxon>
        <taxon>malvids</taxon>
        <taxon>Sapindales</taxon>
        <taxon>Anacardiaceae</taxon>
        <taxon>Pistacia</taxon>
    </lineage>
</organism>
<protein>
    <submittedName>
        <fullName evidence="1">Uncharacterized protein</fullName>
    </submittedName>
</protein>